<dbReference type="InterPro" id="IPR001367">
    <property type="entry name" value="Fe_dep_repressor"/>
</dbReference>
<dbReference type="PROSITE" id="PS50944">
    <property type="entry name" value="HTH_DTXR"/>
    <property type="match status" value="1"/>
</dbReference>
<evidence type="ECO:0000313" key="6">
    <source>
        <dbReference type="EMBL" id="KXB06381.1"/>
    </source>
</evidence>
<dbReference type="Gene3D" id="1.10.10.10">
    <property type="entry name" value="Winged helix-like DNA-binding domain superfamily/Winged helix DNA-binding domain"/>
    <property type="match status" value="1"/>
</dbReference>
<sequence>MGWIKLKISKISESIQEYLEAIWISEERDEPLARIKWISEHLDVAPPSAVEILKKMENKGLVDYESRKGVKLTSKGREIAEQIIRNHRLIEVLMKKTLDQEVDEEIACGIEHHMTSEFADALCSELGHPKKCPHGNLIPRGDCCLD</sequence>
<evidence type="ECO:0000256" key="2">
    <source>
        <dbReference type="ARBA" id="ARBA00023015"/>
    </source>
</evidence>
<dbReference type="Pfam" id="PF01325">
    <property type="entry name" value="Fe_dep_repress"/>
    <property type="match status" value="1"/>
</dbReference>
<dbReference type="InterPro" id="IPR036388">
    <property type="entry name" value="WH-like_DNA-bd_sf"/>
</dbReference>
<dbReference type="GO" id="GO:0046914">
    <property type="term" value="F:transition metal ion binding"/>
    <property type="evidence" value="ECO:0007669"/>
    <property type="project" value="InterPro"/>
</dbReference>
<dbReference type="EMBL" id="LHYG01000004">
    <property type="protein sequence ID" value="KXB06381.1"/>
    <property type="molecule type" value="Genomic_DNA"/>
</dbReference>
<keyword evidence="3" id="KW-0238">DNA-binding</keyword>
<protein>
    <recommendedName>
        <fullName evidence="5">HTH dtxR-type domain-containing protein</fullName>
    </recommendedName>
</protein>
<evidence type="ECO:0000256" key="3">
    <source>
        <dbReference type="ARBA" id="ARBA00023125"/>
    </source>
</evidence>
<dbReference type="Pfam" id="PF02742">
    <property type="entry name" value="Fe_dep_repr_C"/>
    <property type="match status" value="1"/>
</dbReference>
<dbReference type="SUPFAM" id="SSF47979">
    <property type="entry name" value="Iron-dependent repressor protein, dimerization domain"/>
    <property type="match status" value="1"/>
</dbReference>
<dbReference type="InterPro" id="IPR022687">
    <property type="entry name" value="HTH_DTXR"/>
</dbReference>
<reference evidence="6 7" key="1">
    <citation type="journal article" date="2016" name="Sci. Rep.">
        <title>Metabolic traits of an uncultured archaeal lineage -MSBL1- from brine pools of the Red Sea.</title>
        <authorList>
            <person name="Mwirichia R."/>
            <person name="Alam I."/>
            <person name="Rashid M."/>
            <person name="Vinu M."/>
            <person name="Ba-Alawi W."/>
            <person name="Anthony Kamau A."/>
            <person name="Kamanda Ngugi D."/>
            <person name="Goker M."/>
            <person name="Klenk H.P."/>
            <person name="Bajic V."/>
            <person name="Stingl U."/>
        </authorList>
    </citation>
    <scope>NUCLEOTIDE SEQUENCE [LARGE SCALE GENOMIC DNA]</scope>
    <source>
        <strain evidence="6">SCGC-AAA382F02</strain>
    </source>
</reference>
<dbReference type="GO" id="GO:0046983">
    <property type="term" value="F:protein dimerization activity"/>
    <property type="evidence" value="ECO:0007669"/>
    <property type="project" value="InterPro"/>
</dbReference>
<dbReference type="PANTHER" id="PTHR33238:SF7">
    <property type="entry name" value="IRON-DEPENDENT TRANSCRIPTIONAL REGULATOR"/>
    <property type="match status" value="1"/>
</dbReference>
<keyword evidence="7" id="KW-1185">Reference proteome</keyword>
<feature type="domain" description="HTH dtxR-type" evidence="5">
    <location>
        <begin position="11"/>
        <end position="73"/>
    </location>
</feature>
<dbReference type="InterPro" id="IPR036390">
    <property type="entry name" value="WH_DNA-bd_sf"/>
</dbReference>
<keyword evidence="4" id="KW-0804">Transcription</keyword>
<dbReference type="InterPro" id="IPR036421">
    <property type="entry name" value="Fe_dep_repressor_sf"/>
</dbReference>
<keyword evidence="2" id="KW-0805">Transcription regulation</keyword>
<dbReference type="InterPro" id="IPR050536">
    <property type="entry name" value="DtxR_MntR_Metal-Reg"/>
</dbReference>
<proteinExistence type="inferred from homology"/>
<dbReference type="GO" id="GO:0003677">
    <property type="term" value="F:DNA binding"/>
    <property type="evidence" value="ECO:0007669"/>
    <property type="project" value="UniProtKB-KW"/>
</dbReference>
<organism evidence="6 7">
    <name type="scientific">candidate division MSBL1 archaeon SCGC-AAA382F02</name>
    <dbReference type="NCBI Taxonomy" id="1698282"/>
    <lineage>
        <taxon>Archaea</taxon>
        <taxon>Methanobacteriati</taxon>
        <taxon>Methanobacteriota</taxon>
        <taxon>candidate division MSBL1</taxon>
    </lineage>
</organism>
<comment type="caution">
    <text evidence="6">The sequence shown here is derived from an EMBL/GenBank/DDBJ whole genome shotgun (WGS) entry which is preliminary data.</text>
</comment>
<dbReference type="SMART" id="SM00529">
    <property type="entry name" value="HTH_DTXR"/>
    <property type="match status" value="1"/>
</dbReference>
<name>A0A133VIV9_9EURY</name>
<dbReference type="Proteomes" id="UP000070491">
    <property type="component" value="Unassembled WGS sequence"/>
</dbReference>
<evidence type="ECO:0000256" key="1">
    <source>
        <dbReference type="ARBA" id="ARBA00007871"/>
    </source>
</evidence>
<accession>A0A133VIV9</accession>
<dbReference type="InterPro" id="IPR022689">
    <property type="entry name" value="Iron_dep_repressor"/>
</dbReference>
<comment type="similarity">
    <text evidence="1">Belongs to the DtxR/MntR family.</text>
</comment>
<gene>
    <name evidence="6" type="ORF">AKJ53_00465</name>
</gene>
<evidence type="ECO:0000256" key="4">
    <source>
        <dbReference type="ARBA" id="ARBA00023163"/>
    </source>
</evidence>
<evidence type="ECO:0000259" key="5">
    <source>
        <dbReference type="PROSITE" id="PS50944"/>
    </source>
</evidence>
<dbReference type="GO" id="GO:0003700">
    <property type="term" value="F:DNA-binding transcription factor activity"/>
    <property type="evidence" value="ECO:0007669"/>
    <property type="project" value="InterPro"/>
</dbReference>
<evidence type="ECO:0000313" key="7">
    <source>
        <dbReference type="Proteomes" id="UP000070491"/>
    </source>
</evidence>
<dbReference type="PANTHER" id="PTHR33238">
    <property type="entry name" value="IRON (METAL) DEPENDENT REPRESSOR, DTXR FAMILY"/>
    <property type="match status" value="1"/>
</dbReference>
<dbReference type="AlphaFoldDB" id="A0A133VIV9"/>
<dbReference type="SUPFAM" id="SSF46785">
    <property type="entry name" value="Winged helix' DNA-binding domain"/>
    <property type="match status" value="1"/>
</dbReference>